<evidence type="ECO:0000256" key="1">
    <source>
        <dbReference type="ARBA" id="ARBA00004323"/>
    </source>
</evidence>
<dbReference type="OrthoDB" id="1158011at2759"/>
<keyword evidence="9" id="KW-0472">Membrane</keyword>
<keyword evidence="7" id="KW-1133">Transmembrane helix</keyword>
<gene>
    <name evidence="11" type="primary">GALT2</name>
    <name evidence="11" type="ORF">SNAT2548_LOCUS33645</name>
</gene>
<reference evidence="11" key="1">
    <citation type="submission" date="2021-02" db="EMBL/GenBank/DDBJ databases">
        <authorList>
            <person name="Dougan E. K."/>
            <person name="Rhodes N."/>
            <person name="Thang M."/>
            <person name="Chan C."/>
        </authorList>
    </citation>
    <scope>NUCLEOTIDE SEQUENCE</scope>
</reference>
<comment type="caution">
    <text evidence="11">The sequence shown here is derived from an EMBL/GenBank/DDBJ whole genome shotgun (WGS) entry which is preliminary data.</text>
</comment>
<dbReference type="GO" id="GO:0016758">
    <property type="term" value="F:hexosyltransferase activity"/>
    <property type="evidence" value="ECO:0007669"/>
    <property type="project" value="InterPro"/>
</dbReference>
<proteinExistence type="inferred from homology"/>
<keyword evidence="6" id="KW-0735">Signal-anchor</keyword>
<dbReference type="Proteomes" id="UP000604046">
    <property type="component" value="Unassembled WGS sequence"/>
</dbReference>
<comment type="similarity">
    <text evidence="2">Belongs to the glycosyltransferase 31 family.</text>
</comment>
<keyword evidence="5" id="KW-0812">Transmembrane</keyword>
<keyword evidence="4" id="KW-0808">Transferase</keyword>
<evidence type="ECO:0000313" key="12">
    <source>
        <dbReference type="Proteomes" id="UP000604046"/>
    </source>
</evidence>
<keyword evidence="3" id="KW-0328">Glycosyltransferase</keyword>
<comment type="subcellular location">
    <subcellularLocation>
        <location evidence="1">Golgi apparatus membrane</location>
        <topology evidence="1">Single-pass type II membrane protein</topology>
    </subcellularLocation>
</comment>
<feature type="chain" id="PRO_5033019040" evidence="10">
    <location>
        <begin position="26"/>
        <end position="571"/>
    </location>
</feature>
<evidence type="ECO:0000256" key="5">
    <source>
        <dbReference type="ARBA" id="ARBA00022692"/>
    </source>
</evidence>
<name>A0A812UY65_9DINO</name>
<dbReference type="InterPro" id="IPR002659">
    <property type="entry name" value="Glyco_trans_31"/>
</dbReference>
<keyword evidence="12" id="KW-1185">Reference proteome</keyword>
<evidence type="ECO:0000256" key="3">
    <source>
        <dbReference type="ARBA" id="ARBA00022676"/>
    </source>
</evidence>
<evidence type="ECO:0000256" key="8">
    <source>
        <dbReference type="ARBA" id="ARBA00023034"/>
    </source>
</evidence>
<evidence type="ECO:0000313" key="11">
    <source>
        <dbReference type="EMBL" id="CAE7590824.1"/>
    </source>
</evidence>
<sequence length="571" mass="63894">MGTVCEHLLFIFIVLCDLRVLPTFAARAFDHVGLSEASAERGLVYVGIFSAAENKARRHAVRNSWLTHARLRLDADFIVGRAAIGGTDGLKVRQQGMVAGQYQLLLEKELADEERRYGDILRIPNLDVYSELPAKTLALFAYGVRRGYSFIVKVDDDQYFWPLQAWSFFRDRDPQTPLYAGNHLWESMVSDIQLGADGQFTPYFGGPCYALSLALASNIADENLPRSAAYEAYGSTSEDVDMGKWVNLSGLKVDFVTVELSSYELTPQSSALPPRSSLLHTPAVYRWPDFPLGNAYFHYWNARAMAIFKHSAFEAVDAPQHGAEILLHLPQKAHQVQPSDLQSKLFAKLARDVGACLTCGYPAESALAPWQLIMGTMALETQAIVRKLHPHASSFAADAVVHVRCDLRIISMHTDYGLLRHRFVADRLPPNVNHLVVVGTSEAFDVNNMCGKSTRDFQEYIRRRNVTVELRSHGTSLEDWLFLASAPLLFCSPSTFCASAAFGNPNQVFLPVNDHTSIRRPSLPVPCPRNLHWAQTDFLPGKLLQQVNWDNTRRYLRASNCTVSFCDPRAD</sequence>
<dbReference type="EMBL" id="CAJNDS010002768">
    <property type="protein sequence ID" value="CAE7590824.1"/>
    <property type="molecule type" value="Genomic_DNA"/>
</dbReference>
<evidence type="ECO:0000256" key="6">
    <source>
        <dbReference type="ARBA" id="ARBA00022968"/>
    </source>
</evidence>
<keyword evidence="8" id="KW-0333">Golgi apparatus</keyword>
<dbReference type="GO" id="GO:0000139">
    <property type="term" value="C:Golgi membrane"/>
    <property type="evidence" value="ECO:0007669"/>
    <property type="project" value="UniProtKB-SubCell"/>
</dbReference>
<evidence type="ECO:0000256" key="9">
    <source>
        <dbReference type="ARBA" id="ARBA00023136"/>
    </source>
</evidence>
<dbReference type="Pfam" id="PF01762">
    <property type="entry name" value="Galactosyl_T"/>
    <property type="match status" value="1"/>
</dbReference>
<evidence type="ECO:0000256" key="7">
    <source>
        <dbReference type="ARBA" id="ARBA00022989"/>
    </source>
</evidence>
<accession>A0A812UY65</accession>
<evidence type="ECO:0000256" key="10">
    <source>
        <dbReference type="SAM" id="SignalP"/>
    </source>
</evidence>
<dbReference type="PANTHER" id="PTHR11214">
    <property type="entry name" value="BETA-1,3-N-ACETYLGLUCOSAMINYLTRANSFERASE"/>
    <property type="match status" value="1"/>
</dbReference>
<organism evidence="11 12">
    <name type="scientific">Symbiodinium natans</name>
    <dbReference type="NCBI Taxonomy" id="878477"/>
    <lineage>
        <taxon>Eukaryota</taxon>
        <taxon>Sar</taxon>
        <taxon>Alveolata</taxon>
        <taxon>Dinophyceae</taxon>
        <taxon>Suessiales</taxon>
        <taxon>Symbiodiniaceae</taxon>
        <taxon>Symbiodinium</taxon>
    </lineage>
</organism>
<keyword evidence="10" id="KW-0732">Signal</keyword>
<dbReference type="AlphaFoldDB" id="A0A812UY65"/>
<evidence type="ECO:0000256" key="4">
    <source>
        <dbReference type="ARBA" id="ARBA00022679"/>
    </source>
</evidence>
<feature type="signal peptide" evidence="10">
    <location>
        <begin position="1"/>
        <end position="25"/>
    </location>
</feature>
<dbReference type="Gene3D" id="3.90.550.50">
    <property type="match status" value="1"/>
</dbReference>
<evidence type="ECO:0000256" key="2">
    <source>
        <dbReference type="ARBA" id="ARBA00008661"/>
    </source>
</evidence>
<protein>
    <submittedName>
        <fullName evidence="11">GALT2 protein</fullName>
    </submittedName>
</protein>